<dbReference type="PROSITE" id="PS50885">
    <property type="entry name" value="HAMP"/>
    <property type="match status" value="1"/>
</dbReference>
<feature type="transmembrane region" description="Helical" evidence="12">
    <location>
        <begin position="12"/>
        <end position="32"/>
    </location>
</feature>
<dbReference type="EMBL" id="VSSQ01040703">
    <property type="protein sequence ID" value="MPM94006.1"/>
    <property type="molecule type" value="Genomic_DNA"/>
</dbReference>
<dbReference type="InterPro" id="IPR004358">
    <property type="entry name" value="Sig_transdc_His_kin-like_C"/>
</dbReference>
<evidence type="ECO:0000256" key="1">
    <source>
        <dbReference type="ARBA" id="ARBA00000085"/>
    </source>
</evidence>
<evidence type="ECO:0000256" key="12">
    <source>
        <dbReference type="SAM" id="Phobius"/>
    </source>
</evidence>
<evidence type="ECO:0000259" key="14">
    <source>
        <dbReference type="PROSITE" id="PS50885"/>
    </source>
</evidence>
<dbReference type="Gene3D" id="1.10.287.130">
    <property type="match status" value="1"/>
</dbReference>
<evidence type="ECO:0000256" key="6">
    <source>
        <dbReference type="ARBA" id="ARBA00022692"/>
    </source>
</evidence>
<evidence type="ECO:0000256" key="4">
    <source>
        <dbReference type="ARBA" id="ARBA00022553"/>
    </source>
</evidence>
<dbReference type="PRINTS" id="PR00344">
    <property type="entry name" value="BCTRLSENSOR"/>
</dbReference>
<comment type="subcellular location">
    <subcellularLocation>
        <location evidence="2">Membrane</location>
    </subcellularLocation>
</comment>
<evidence type="ECO:0000256" key="11">
    <source>
        <dbReference type="SAM" id="Coils"/>
    </source>
</evidence>
<dbReference type="EC" id="2.7.13.3" evidence="3"/>
<reference evidence="15" key="1">
    <citation type="submission" date="2019-08" db="EMBL/GenBank/DDBJ databases">
        <authorList>
            <person name="Kucharzyk K."/>
            <person name="Murdoch R.W."/>
            <person name="Higgins S."/>
            <person name="Loffler F."/>
        </authorList>
    </citation>
    <scope>NUCLEOTIDE SEQUENCE</scope>
</reference>
<name>A0A645DXD5_9ZZZZ</name>
<evidence type="ECO:0000259" key="13">
    <source>
        <dbReference type="PROSITE" id="PS50109"/>
    </source>
</evidence>
<dbReference type="CDD" id="cd00082">
    <property type="entry name" value="HisKA"/>
    <property type="match status" value="1"/>
</dbReference>
<accession>A0A645DXD5</accession>
<keyword evidence="6 12" id="KW-0812">Transmembrane</keyword>
<dbReference type="InterPro" id="IPR036890">
    <property type="entry name" value="HATPase_C_sf"/>
</dbReference>
<dbReference type="SUPFAM" id="SSF158472">
    <property type="entry name" value="HAMP domain-like"/>
    <property type="match status" value="1"/>
</dbReference>
<dbReference type="InterPro" id="IPR005467">
    <property type="entry name" value="His_kinase_dom"/>
</dbReference>
<evidence type="ECO:0000256" key="2">
    <source>
        <dbReference type="ARBA" id="ARBA00004370"/>
    </source>
</evidence>
<keyword evidence="8 12" id="KW-1133">Transmembrane helix</keyword>
<dbReference type="InterPro" id="IPR003594">
    <property type="entry name" value="HATPase_dom"/>
</dbReference>
<dbReference type="PANTHER" id="PTHR45436">
    <property type="entry name" value="SENSOR HISTIDINE KINASE YKOH"/>
    <property type="match status" value="1"/>
</dbReference>
<feature type="domain" description="HAMP" evidence="14">
    <location>
        <begin position="65"/>
        <end position="117"/>
    </location>
</feature>
<evidence type="ECO:0000256" key="7">
    <source>
        <dbReference type="ARBA" id="ARBA00022777"/>
    </source>
</evidence>
<dbReference type="InterPro" id="IPR003660">
    <property type="entry name" value="HAMP_dom"/>
</dbReference>
<dbReference type="SUPFAM" id="SSF55874">
    <property type="entry name" value="ATPase domain of HSP90 chaperone/DNA topoisomerase II/histidine kinase"/>
    <property type="match status" value="1"/>
</dbReference>
<evidence type="ECO:0000256" key="10">
    <source>
        <dbReference type="ARBA" id="ARBA00023136"/>
    </source>
</evidence>
<evidence type="ECO:0000313" key="15">
    <source>
        <dbReference type="EMBL" id="MPM94006.1"/>
    </source>
</evidence>
<dbReference type="InterPro" id="IPR003661">
    <property type="entry name" value="HisK_dim/P_dom"/>
</dbReference>
<keyword evidence="7 15" id="KW-0418">Kinase</keyword>
<feature type="domain" description="Histidine kinase" evidence="13">
    <location>
        <begin position="125"/>
        <end position="340"/>
    </location>
</feature>
<keyword evidence="10 12" id="KW-0472">Membrane</keyword>
<dbReference type="AlphaFoldDB" id="A0A645DXD5"/>
<evidence type="ECO:0000256" key="8">
    <source>
        <dbReference type="ARBA" id="ARBA00022989"/>
    </source>
</evidence>
<keyword evidence="4" id="KW-0597">Phosphoprotein</keyword>
<dbReference type="Gene3D" id="3.30.565.10">
    <property type="entry name" value="Histidine kinase-like ATPase, C-terminal domain"/>
    <property type="match status" value="1"/>
</dbReference>
<dbReference type="Gene3D" id="6.10.340.10">
    <property type="match status" value="1"/>
</dbReference>
<dbReference type="Pfam" id="PF02518">
    <property type="entry name" value="HATPase_c"/>
    <property type="match status" value="1"/>
</dbReference>
<gene>
    <name evidence="15" type="primary">rcsC_217</name>
    <name evidence="15" type="ORF">SDC9_141148</name>
</gene>
<evidence type="ECO:0000256" key="3">
    <source>
        <dbReference type="ARBA" id="ARBA00012438"/>
    </source>
</evidence>
<feature type="coiled-coil region" evidence="11">
    <location>
        <begin position="98"/>
        <end position="125"/>
    </location>
</feature>
<dbReference type="SMART" id="SM00387">
    <property type="entry name" value="HATPase_c"/>
    <property type="match status" value="1"/>
</dbReference>
<dbReference type="PROSITE" id="PS50109">
    <property type="entry name" value="HIS_KIN"/>
    <property type="match status" value="1"/>
</dbReference>
<dbReference type="SMART" id="SM00388">
    <property type="entry name" value="HisKA"/>
    <property type="match status" value="1"/>
</dbReference>
<dbReference type="InterPro" id="IPR050428">
    <property type="entry name" value="TCS_sensor_his_kinase"/>
</dbReference>
<dbReference type="FunFam" id="1.10.287.130:FF:000001">
    <property type="entry name" value="Two-component sensor histidine kinase"/>
    <property type="match status" value="1"/>
</dbReference>
<evidence type="ECO:0000256" key="9">
    <source>
        <dbReference type="ARBA" id="ARBA00023012"/>
    </source>
</evidence>
<dbReference type="SMART" id="SM00304">
    <property type="entry name" value="HAMP"/>
    <property type="match status" value="1"/>
</dbReference>
<keyword evidence="11" id="KW-0175">Coiled coil</keyword>
<dbReference type="Pfam" id="PF00672">
    <property type="entry name" value="HAMP"/>
    <property type="match status" value="1"/>
</dbReference>
<dbReference type="Pfam" id="PF00512">
    <property type="entry name" value="HisKA"/>
    <property type="match status" value="1"/>
</dbReference>
<protein>
    <recommendedName>
        <fullName evidence="3">histidine kinase</fullName>
        <ecNumber evidence="3">2.7.13.3</ecNumber>
    </recommendedName>
</protein>
<dbReference type="PANTHER" id="PTHR45436:SF5">
    <property type="entry name" value="SENSOR HISTIDINE KINASE TRCS"/>
    <property type="match status" value="1"/>
</dbReference>
<comment type="catalytic activity">
    <reaction evidence="1">
        <text>ATP + protein L-histidine = ADP + protein N-phospho-L-histidine.</text>
        <dbReference type="EC" id="2.7.13.3"/>
    </reaction>
</comment>
<dbReference type="GO" id="GO:0000155">
    <property type="term" value="F:phosphorelay sensor kinase activity"/>
    <property type="evidence" value="ECO:0007669"/>
    <property type="project" value="InterPro"/>
</dbReference>
<keyword evidence="5 15" id="KW-0808">Transferase</keyword>
<sequence length="340" mass="37351">MEYLQTETEEARYALLSRAADGGTLLIVFSLVDVSEASRALLQQLWVITAVLLFAALVLSIVLSRLFSRPIVGVTRAAECMAAGDYSVKTPVTTRDEIGQLTQALNELGEELSKAEHLRRELIANVSHELRAPLTIIRGYAETVRDVTWPNEEKRTAQLNAIVEESARLGALVSDILDYSKLQSAAESLEVIRFSCAEALGEAAARFDLATEQRGNAIELQCPSGEIRFDRAQFTQVMNNLLDNALRHASSPSAIRVLCEARGGTMRISVENTGEPIPAEELPRIWDRYHRVPKRGEAGGLGTGLGLAIVKSILERHGVAYGVSSDEQKTVFWFDTVPME</sequence>
<dbReference type="SUPFAM" id="SSF47384">
    <property type="entry name" value="Homodimeric domain of signal transducing histidine kinase"/>
    <property type="match status" value="1"/>
</dbReference>
<feature type="transmembrane region" description="Helical" evidence="12">
    <location>
        <begin position="44"/>
        <end position="67"/>
    </location>
</feature>
<evidence type="ECO:0000256" key="5">
    <source>
        <dbReference type="ARBA" id="ARBA00022679"/>
    </source>
</evidence>
<organism evidence="15">
    <name type="scientific">bioreactor metagenome</name>
    <dbReference type="NCBI Taxonomy" id="1076179"/>
    <lineage>
        <taxon>unclassified sequences</taxon>
        <taxon>metagenomes</taxon>
        <taxon>ecological metagenomes</taxon>
    </lineage>
</organism>
<proteinExistence type="predicted"/>
<dbReference type="GO" id="GO:0016020">
    <property type="term" value="C:membrane"/>
    <property type="evidence" value="ECO:0007669"/>
    <property type="project" value="UniProtKB-SubCell"/>
</dbReference>
<keyword evidence="9" id="KW-0902">Two-component regulatory system</keyword>
<dbReference type="InterPro" id="IPR036097">
    <property type="entry name" value="HisK_dim/P_sf"/>
</dbReference>
<dbReference type="CDD" id="cd06225">
    <property type="entry name" value="HAMP"/>
    <property type="match status" value="1"/>
</dbReference>
<comment type="caution">
    <text evidence="15">The sequence shown here is derived from an EMBL/GenBank/DDBJ whole genome shotgun (WGS) entry which is preliminary data.</text>
</comment>